<evidence type="ECO:0000256" key="5">
    <source>
        <dbReference type="ARBA" id="ARBA00022840"/>
    </source>
</evidence>
<evidence type="ECO:0000259" key="10">
    <source>
        <dbReference type="PROSITE" id="PS50862"/>
    </source>
</evidence>
<dbReference type="GO" id="GO:0006433">
    <property type="term" value="P:prolyl-tRNA aminoacylation"/>
    <property type="evidence" value="ECO:0007669"/>
    <property type="project" value="UniProtKB-UniRule"/>
</dbReference>
<comment type="catalytic activity">
    <reaction evidence="8 9">
        <text>tRNA(Pro) + L-proline + ATP = L-prolyl-tRNA(Pro) + AMP + diphosphate</text>
        <dbReference type="Rhea" id="RHEA:14305"/>
        <dbReference type="Rhea" id="RHEA-COMP:9700"/>
        <dbReference type="Rhea" id="RHEA-COMP:9702"/>
        <dbReference type="ChEBI" id="CHEBI:30616"/>
        <dbReference type="ChEBI" id="CHEBI:33019"/>
        <dbReference type="ChEBI" id="CHEBI:60039"/>
        <dbReference type="ChEBI" id="CHEBI:78442"/>
        <dbReference type="ChEBI" id="CHEBI:78532"/>
        <dbReference type="ChEBI" id="CHEBI:456215"/>
        <dbReference type="EC" id="6.1.1.15"/>
    </reaction>
</comment>
<dbReference type="STRING" id="387631.Asulf_01624"/>
<dbReference type="Gene3D" id="3.40.50.800">
    <property type="entry name" value="Anticodon-binding domain"/>
    <property type="match status" value="1"/>
</dbReference>
<dbReference type="Gene3D" id="3.30.110.30">
    <property type="entry name" value="C-terminal domain of ProRS"/>
    <property type="match status" value="1"/>
</dbReference>
<comment type="subunit">
    <text evidence="9">Homodimer.</text>
</comment>
<comment type="domain">
    <text evidence="9">Consists of three domains: the N-terminal catalytic domain, the anticodon-binding domain and the C-terminal extension.</text>
</comment>
<dbReference type="GO" id="GO:0004827">
    <property type="term" value="F:proline-tRNA ligase activity"/>
    <property type="evidence" value="ECO:0007669"/>
    <property type="project" value="UniProtKB-UniRule"/>
</dbReference>
<dbReference type="GO" id="GO:0005737">
    <property type="term" value="C:cytoplasm"/>
    <property type="evidence" value="ECO:0007669"/>
    <property type="project" value="UniProtKB-SubCell"/>
</dbReference>
<dbReference type="Proteomes" id="UP000013307">
    <property type="component" value="Chromosome"/>
</dbReference>
<dbReference type="InterPro" id="IPR016061">
    <property type="entry name" value="Pro-tRNA_ligase_II_C"/>
</dbReference>
<accession>N0BDA5</accession>
<dbReference type="SUPFAM" id="SSF64586">
    <property type="entry name" value="C-terminal domain of ProRS"/>
    <property type="match status" value="1"/>
</dbReference>
<gene>
    <name evidence="9" type="primary">proS</name>
    <name evidence="11" type="ORF">Asulf_01624</name>
</gene>
<dbReference type="SUPFAM" id="SSF55681">
    <property type="entry name" value="Class II aaRS and biotin synthetases"/>
    <property type="match status" value="1"/>
</dbReference>
<evidence type="ECO:0000256" key="1">
    <source>
        <dbReference type="ARBA" id="ARBA00004496"/>
    </source>
</evidence>
<sequence>MSQNSGKKKNIETLPPKENFSEWYHEVIHRAEIMDVRYPIKGLYVWFPFGFKIRQLVYGKLRELLDKEHDEVYFPALIPETELGKEGKHIKGFEDEVYWVTHGGLDELDVKLALRPTSETAMYPMFKLWIRSHTDMPLRVYQIVNTFRYETKHTRPLIRLREITSFKEAHTAHRNFEEAEEQVKDAVKLYKEFYDFLAIPYMVIRRPEWDKFPGAVYTIAFDTIMPDGRTLQIGTVHHLGNNFAKTFDIKYETPDGDHEYVHQTCYGISERCVAALISVHGDDNGLILPFEVSPVQFVIIPVLYKGKEEEVMEVAEKVFNKLKGLGYRTVLDSGDERPGAKYYKWELKGATIRIEIGPKEVEKGEIVVSFRDERKKFSMSMDELTDEKIKAWAKEIKSRIRARAFAGMKEKVRYFDNLDELRGWIRTGVAIVHFCMSEECAEVIEKDVSAGILGKFEEAGEWCDKDITGKCIVCGREGYLSAISRSY</sequence>
<dbReference type="InterPro" id="IPR017449">
    <property type="entry name" value="Pro-tRNA_synth_II"/>
</dbReference>
<dbReference type="HAMAP" id="MF_01571">
    <property type="entry name" value="Pro_tRNA_synth_type3"/>
    <property type="match status" value="1"/>
</dbReference>
<dbReference type="HOGENOM" id="CLU_001882_4_2_2"/>
<keyword evidence="5 9" id="KW-0067">ATP-binding</keyword>
<evidence type="ECO:0000256" key="9">
    <source>
        <dbReference type="HAMAP-Rule" id="MF_01571"/>
    </source>
</evidence>
<evidence type="ECO:0000256" key="8">
    <source>
        <dbReference type="ARBA" id="ARBA00047671"/>
    </source>
</evidence>
<evidence type="ECO:0000256" key="6">
    <source>
        <dbReference type="ARBA" id="ARBA00022917"/>
    </source>
</evidence>
<dbReference type="GeneID" id="15393259"/>
<comment type="subcellular location">
    <subcellularLocation>
        <location evidence="1 9">Cytoplasm</location>
    </subcellularLocation>
</comment>
<keyword evidence="12" id="KW-1185">Reference proteome</keyword>
<organism evidence="11 12">
    <name type="scientific">Archaeoglobus sulfaticallidus PM70-1</name>
    <dbReference type="NCBI Taxonomy" id="387631"/>
    <lineage>
        <taxon>Archaea</taxon>
        <taxon>Methanobacteriati</taxon>
        <taxon>Methanobacteriota</taxon>
        <taxon>Archaeoglobi</taxon>
        <taxon>Archaeoglobales</taxon>
        <taxon>Archaeoglobaceae</taxon>
        <taxon>Archaeoglobus</taxon>
    </lineage>
</organism>
<dbReference type="InterPro" id="IPR004499">
    <property type="entry name" value="Pro-tRNA-ligase_IIa_arc-type"/>
</dbReference>
<dbReference type="InterPro" id="IPR006195">
    <property type="entry name" value="aa-tRNA-synth_II"/>
</dbReference>
<dbReference type="PANTHER" id="PTHR43382">
    <property type="entry name" value="PROLYL-TRNA SYNTHETASE"/>
    <property type="match status" value="1"/>
</dbReference>
<keyword evidence="4 9" id="KW-0547">Nucleotide-binding</keyword>
<evidence type="ECO:0000256" key="7">
    <source>
        <dbReference type="ARBA" id="ARBA00023146"/>
    </source>
</evidence>
<dbReference type="GO" id="GO:0017101">
    <property type="term" value="C:aminoacyl-tRNA synthetase multienzyme complex"/>
    <property type="evidence" value="ECO:0007669"/>
    <property type="project" value="TreeGrafter"/>
</dbReference>
<dbReference type="Pfam" id="PF09180">
    <property type="entry name" value="ProRS-C_1"/>
    <property type="match status" value="1"/>
</dbReference>
<name>N0BDA5_9EURY</name>
<dbReference type="AlphaFoldDB" id="N0BDA5"/>
<keyword evidence="2 9" id="KW-0963">Cytoplasm</keyword>
<evidence type="ECO:0000256" key="4">
    <source>
        <dbReference type="ARBA" id="ARBA00022741"/>
    </source>
</evidence>
<dbReference type="SUPFAM" id="SSF52954">
    <property type="entry name" value="Class II aaRS ABD-related"/>
    <property type="match status" value="1"/>
</dbReference>
<proteinExistence type="inferred from homology"/>
<dbReference type="Gene3D" id="3.30.930.10">
    <property type="entry name" value="Bira Bifunctional Protein, Domain 2"/>
    <property type="match status" value="1"/>
</dbReference>
<keyword evidence="6 9" id="KW-0648">Protein biosynthesis</keyword>
<dbReference type="Pfam" id="PF03129">
    <property type="entry name" value="HGTP_anticodon"/>
    <property type="match status" value="1"/>
</dbReference>
<feature type="domain" description="Aminoacyl-transfer RNA synthetases class-II family profile" evidence="10">
    <location>
        <begin position="22"/>
        <end position="289"/>
    </location>
</feature>
<dbReference type="OrthoDB" id="7375at2157"/>
<dbReference type="SMART" id="SM00946">
    <property type="entry name" value="ProRS-C_1"/>
    <property type="match status" value="1"/>
</dbReference>
<keyword evidence="3 9" id="KW-0436">Ligase</keyword>
<comment type="similarity">
    <text evidence="9">Belongs to the class-II aminoacyl-tRNA synthetase family. ProS type 3 subfamily.</text>
</comment>
<dbReference type="GO" id="GO:0005524">
    <property type="term" value="F:ATP binding"/>
    <property type="evidence" value="ECO:0007669"/>
    <property type="project" value="UniProtKB-UniRule"/>
</dbReference>
<dbReference type="EMBL" id="CP005290">
    <property type="protein sequence ID" value="AGK61599.1"/>
    <property type="molecule type" value="Genomic_DNA"/>
</dbReference>
<dbReference type="InterPro" id="IPR045864">
    <property type="entry name" value="aa-tRNA-synth_II/BPL/LPL"/>
</dbReference>
<evidence type="ECO:0000313" key="11">
    <source>
        <dbReference type="EMBL" id="AGK61599.1"/>
    </source>
</evidence>
<keyword evidence="7 9" id="KW-0030">Aminoacyl-tRNA synthetase</keyword>
<dbReference type="CDD" id="cd00778">
    <property type="entry name" value="ProRS_core_arch_euk"/>
    <property type="match status" value="1"/>
</dbReference>
<dbReference type="eggNOG" id="arCOG00402">
    <property type="taxonomic scope" value="Archaea"/>
</dbReference>
<dbReference type="KEGG" id="ast:Asulf_01624"/>
<dbReference type="PANTHER" id="PTHR43382:SF2">
    <property type="entry name" value="BIFUNCTIONAL GLUTAMATE_PROLINE--TRNA LIGASE"/>
    <property type="match status" value="1"/>
</dbReference>
<evidence type="ECO:0000256" key="2">
    <source>
        <dbReference type="ARBA" id="ARBA00022490"/>
    </source>
</evidence>
<dbReference type="FunFam" id="3.30.930.10:FF:000037">
    <property type="entry name" value="Proline--tRNA ligase"/>
    <property type="match status" value="1"/>
</dbReference>
<dbReference type="InterPro" id="IPR033721">
    <property type="entry name" value="ProRS_core_arch_euk"/>
</dbReference>
<dbReference type="InterPro" id="IPR036621">
    <property type="entry name" value="Anticodon-bd_dom_sf"/>
</dbReference>
<dbReference type="PROSITE" id="PS50862">
    <property type="entry name" value="AA_TRNA_LIGASE_II"/>
    <property type="match status" value="1"/>
</dbReference>
<dbReference type="NCBIfam" id="TIGR00408">
    <property type="entry name" value="proS_fam_I"/>
    <property type="match status" value="1"/>
</dbReference>
<reference evidence="11 12" key="1">
    <citation type="journal article" date="2013" name="Genome Announc.">
        <title>Complete Genome Sequence of the Thermophilic and Facultatively Chemolithoautotrophic Sulfate Reducer Archaeoglobus sulfaticallidus Strain PM70-1T.</title>
        <authorList>
            <person name="Stokke R."/>
            <person name="Hocking W.P."/>
            <person name="Steinsbu B.O."/>
            <person name="Steen I.H."/>
        </authorList>
    </citation>
    <scope>NUCLEOTIDE SEQUENCE [LARGE SCALE GENOMIC DNA]</scope>
    <source>
        <strain evidence="11">PM70-1</strain>
    </source>
</reference>
<dbReference type="PRINTS" id="PR01046">
    <property type="entry name" value="TRNASYNTHPRO"/>
</dbReference>
<evidence type="ECO:0000256" key="3">
    <source>
        <dbReference type="ARBA" id="ARBA00022598"/>
    </source>
</evidence>
<protein>
    <recommendedName>
        <fullName evidence="9">Proline--tRNA ligase</fullName>
        <ecNumber evidence="9">6.1.1.15</ecNumber>
    </recommendedName>
    <alternativeName>
        <fullName evidence="9">Prolyl-tRNA synthetase</fullName>
        <shortName evidence="9">ProRS</shortName>
    </alternativeName>
</protein>
<dbReference type="InterPro" id="IPR002316">
    <property type="entry name" value="Pro-tRNA-ligase_IIa"/>
</dbReference>
<dbReference type="EC" id="6.1.1.15" evidence="9"/>
<dbReference type="InterPro" id="IPR004154">
    <property type="entry name" value="Anticodon-bd"/>
</dbReference>
<dbReference type="RefSeq" id="WP_015591197.1">
    <property type="nucleotide sequence ID" value="NC_021169.1"/>
</dbReference>
<dbReference type="InterPro" id="IPR002314">
    <property type="entry name" value="aa-tRNA-synt_IIb"/>
</dbReference>
<comment type="function">
    <text evidence="9">Catalyzes the attachment of proline to tRNA(Pro) in a two-step reaction: proline is first activated by ATP to form Pro-AMP and then transferred to the acceptor end of tRNA(Pro).</text>
</comment>
<evidence type="ECO:0000313" key="12">
    <source>
        <dbReference type="Proteomes" id="UP000013307"/>
    </source>
</evidence>
<dbReference type="Pfam" id="PF00587">
    <property type="entry name" value="tRNA-synt_2b"/>
    <property type="match status" value="1"/>
</dbReference>